<evidence type="ECO:0000256" key="8">
    <source>
        <dbReference type="ARBA" id="ARBA00023136"/>
    </source>
</evidence>
<feature type="domain" description="FtsK" evidence="12">
    <location>
        <begin position="474"/>
        <end position="681"/>
    </location>
</feature>
<keyword evidence="7 11" id="KW-1133">Transmembrane helix</keyword>
<evidence type="ECO:0000259" key="12">
    <source>
        <dbReference type="PROSITE" id="PS50901"/>
    </source>
</evidence>
<dbReference type="PROSITE" id="PS50901">
    <property type="entry name" value="FTSK"/>
    <property type="match status" value="2"/>
</dbReference>
<evidence type="ECO:0000256" key="5">
    <source>
        <dbReference type="ARBA" id="ARBA00022741"/>
    </source>
</evidence>
<keyword evidence="6 9" id="KW-0067">ATP-binding</keyword>
<dbReference type="InterPro" id="IPR023836">
    <property type="entry name" value="EccCa-like_Actinobacteria"/>
</dbReference>
<evidence type="ECO:0000256" key="7">
    <source>
        <dbReference type="ARBA" id="ARBA00022989"/>
    </source>
</evidence>
<feature type="binding site" evidence="9">
    <location>
        <begin position="867"/>
        <end position="874"/>
    </location>
    <ligand>
        <name>ATP</name>
        <dbReference type="ChEBI" id="CHEBI:30616"/>
    </ligand>
</feature>
<feature type="binding site" evidence="9">
    <location>
        <begin position="497"/>
        <end position="504"/>
    </location>
    <ligand>
        <name>ATP</name>
        <dbReference type="ChEBI" id="CHEBI:30616"/>
    </ligand>
</feature>
<evidence type="ECO:0000256" key="6">
    <source>
        <dbReference type="ARBA" id="ARBA00022840"/>
    </source>
</evidence>
<dbReference type="EMBL" id="LAUZ02000103">
    <property type="protein sequence ID" value="KKE99360.1"/>
    <property type="molecule type" value="Genomic_DNA"/>
</dbReference>
<evidence type="ECO:0000256" key="4">
    <source>
        <dbReference type="ARBA" id="ARBA00022737"/>
    </source>
</evidence>
<dbReference type="Pfam" id="PF01580">
    <property type="entry name" value="FtsK_SpoIIIE"/>
    <property type="match status" value="2"/>
</dbReference>
<accession>A0A0M2JWT6</accession>
<dbReference type="SMART" id="SM00382">
    <property type="entry name" value="AAA"/>
    <property type="match status" value="3"/>
</dbReference>
<evidence type="ECO:0000256" key="1">
    <source>
        <dbReference type="ARBA" id="ARBA00004651"/>
    </source>
</evidence>
<evidence type="ECO:0000256" key="2">
    <source>
        <dbReference type="ARBA" id="ARBA00022475"/>
    </source>
</evidence>
<keyword evidence="14" id="KW-1185">Reference proteome</keyword>
<keyword evidence="3 11" id="KW-0812">Transmembrane</keyword>
<feature type="domain" description="FtsK" evidence="12">
    <location>
        <begin position="850"/>
        <end position="1049"/>
    </location>
</feature>
<organism evidence="13 14">
    <name type="scientific">Mycolicibacterium obuense</name>
    <dbReference type="NCBI Taxonomy" id="1807"/>
    <lineage>
        <taxon>Bacteria</taxon>
        <taxon>Bacillati</taxon>
        <taxon>Actinomycetota</taxon>
        <taxon>Actinomycetes</taxon>
        <taxon>Mycobacteriales</taxon>
        <taxon>Mycobacteriaceae</taxon>
        <taxon>Mycolicibacterium</taxon>
    </lineage>
</organism>
<dbReference type="InterPro" id="IPR023837">
    <property type="entry name" value="EccCb-like_Actinobacteria"/>
</dbReference>
<dbReference type="PANTHER" id="PTHR22683">
    <property type="entry name" value="SPORULATION PROTEIN RELATED"/>
    <property type="match status" value="1"/>
</dbReference>
<dbReference type="PANTHER" id="PTHR22683:SF1">
    <property type="entry name" value="TYPE VII SECRETION SYSTEM PROTEIN ESSC"/>
    <property type="match status" value="1"/>
</dbReference>
<dbReference type="PATRIC" id="fig|1807.13.peg.5430"/>
<dbReference type="InterPro" id="IPR003593">
    <property type="entry name" value="AAA+_ATPase"/>
</dbReference>
<name>A0A0M2JWT6_9MYCO</name>
<comment type="caution">
    <text evidence="13">The sequence shown here is derived from an EMBL/GenBank/DDBJ whole genome shotgun (WGS) entry which is preliminary data.</text>
</comment>
<dbReference type="Gene3D" id="3.40.50.300">
    <property type="entry name" value="P-loop containing nucleotide triphosphate hydrolases"/>
    <property type="match status" value="3"/>
</dbReference>
<gene>
    <name evidence="13" type="ORF">WN67_24480</name>
</gene>
<dbReference type="GO" id="GO:0005524">
    <property type="term" value="F:ATP binding"/>
    <property type="evidence" value="ECO:0007669"/>
    <property type="project" value="UniProtKB-UniRule"/>
</dbReference>
<dbReference type="NCBIfam" id="TIGR03925">
    <property type="entry name" value="T7SS_EccC_b"/>
    <property type="match status" value="1"/>
</dbReference>
<feature type="region of interest" description="Disordered" evidence="10">
    <location>
        <begin position="1"/>
        <end position="20"/>
    </location>
</feature>
<dbReference type="GO" id="GO:0003677">
    <property type="term" value="F:DNA binding"/>
    <property type="evidence" value="ECO:0007669"/>
    <property type="project" value="InterPro"/>
</dbReference>
<dbReference type="NCBIfam" id="TIGR03924">
    <property type="entry name" value="T7SS_EccC_a"/>
    <property type="match status" value="1"/>
</dbReference>
<proteinExistence type="predicted"/>
<dbReference type="SUPFAM" id="SSF52540">
    <property type="entry name" value="P-loop containing nucleoside triphosphate hydrolases"/>
    <property type="match status" value="2"/>
</dbReference>
<sequence length="1394" mass="154234">MRTSFNRPFTPVAPPRISRDEINVPAPKEIEEGEPVSKLRTIGVPLLMVVVLAGMVAMMMRTGRFNPMFLMFPLIMLMGMGTMMFGQSGGGGTSRAQLLSDRKAQTRGLGVTREKVFDRGLSMHEGLQHAFPDPVMLPSLIGTERMWEVTPTNDGFTALRYGLGEVELAARIVAPEAPPGEFLEPVGWVQTVRFLRHHSTVSSMPLALATARFPVIGFSGDREVSLGMLRAMLLHAAITHGPDNLAMIVLTDDPDGPQWSWMKWLPHTQHPSKLDRLGSARMMYSDWSTLTADVGGEDEDDPAKVIDFMMNFDPHVEFTNDKYRHVLVVVDSAVTDKLIDSVIEPRAGVTWLMVNPPEDALTSREGIVLRCDADRTVWRTEADKPLAEPTKVAVADQISLTDARTMARQLAKYEVASLTSLGRQAKQSERGRDWGTLMRVRDPGALDAMDTWSAISRYGDKRRLRIPVGFLSNGDRLDLDLKQAADGGTGPHGQLLGTTGSGKSEFLRNLVINGCVSHSPDMLNMLLVDFKGGPTFLGMGDLPHVSAVITNMEQEAHLVTRMSEMIEGEIARRFQVLRNADELSNRYDVKDIRDYEQLRERGVDLPPLPSLFVIIDEFAELLAEYPEYGDLFKRIGRVGRSLGIYLLFASQNLDISGRTSGLESNIGYKIGLKTQTAQESRALLDSSDAAYRLPGTPGHGILLGSAGDRAGELTQFYAGFTGAAYFPPASEVIVERAQTRAEDGGFVGPQAFTAIEAPLPKDPANAAEVVSEPERTEEELENAPTIFTTVVERLRAADAAPAYRMWLPPLEVKTLDQVEPDLQHWAVPANTALPKLKVPMGLFDDPAKHAQPLWSLDTTDQNILIIGGAQSGKSTAIKTLACSLALHNTPEQVQMYLVDYAGGGLGPLADLPHVGGVASRSDPDAINRMIAQVRTLISDRERIFRDHKIGTMADYRKLRTNPDYPLLRDDRYGDVYIMIDGWDAAVAEGQVLQFRGSEIESLIVGALNYGVHLVLSTARVVEMRGIEPHMKGIVELHSDTEFSRISNALSKKRRKEPGHVMVAGSELYGLVALPRIDGIGERTTVTEGMTALVRQIAEQFATSSAERLRTLPTSLTHEQLAAMVIEADQKSIEQNGGRWDPRRNLRIAFGIQEERLTPAYAEMWREPHLLIVGSAKSGKSELVGSFYDSLTRRFPGGVDEAAVIFIDPRRRHLGKIRDNNLFAYVTNEDELIAAVSKLWERYDISGRELPPNIDAETRAARSWWSGPEIFVIADDYHLFANTRNLAETPKIFKMLPQVENEPLAQGWHFVIARAAEEFFMGVNRDPILKRLINDAAPTVMLSGQKFDGQIGEHKFENFGIPGRARYLETALARKGRIQSAWSGIRYSDDDNLGD</sequence>
<feature type="transmembrane region" description="Helical" evidence="11">
    <location>
        <begin position="67"/>
        <end position="86"/>
    </location>
</feature>
<keyword evidence="8 11" id="KW-0472">Membrane</keyword>
<evidence type="ECO:0000256" key="10">
    <source>
        <dbReference type="SAM" id="MobiDB-lite"/>
    </source>
</evidence>
<dbReference type="RefSeq" id="WP_046365669.1">
    <property type="nucleotide sequence ID" value="NZ_LAUZ02000103.1"/>
</dbReference>
<dbReference type="GO" id="GO:0005886">
    <property type="term" value="C:plasma membrane"/>
    <property type="evidence" value="ECO:0007669"/>
    <property type="project" value="UniProtKB-SubCell"/>
</dbReference>
<evidence type="ECO:0000256" key="11">
    <source>
        <dbReference type="SAM" id="Phobius"/>
    </source>
</evidence>
<keyword evidence="2" id="KW-1003">Cell membrane</keyword>
<dbReference type="Proteomes" id="UP000034150">
    <property type="component" value="Unassembled WGS sequence"/>
</dbReference>
<dbReference type="InterPro" id="IPR002543">
    <property type="entry name" value="FtsK_dom"/>
</dbReference>
<dbReference type="InterPro" id="IPR027417">
    <property type="entry name" value="P-loop_NTPase"/>
</dbReference>
<reference evidence="13 14" key="1">
    <citation type="journal article" date="2015" name="Genome Announc.">
        <title>Draft Genome Sequence of Mycobacterium obuense Strain UC1, Isolated from Patient Sputum.</title>
        <authorList>
            <person name="Greninger A.L."/>
            <person name="Cunningham G."/>
            <person name="Hsu E.D."/>
            <person name="Yu J.M."/>
            <person name="Chiu C.Y."/>
            <person name="Miller S."/>
        </authorList>
    </citation>
    <scope>NUCLEOTIDE SEQUENCE [LARGE SCALE GENOMIC DNA]</scope>
    <source>
        <strain evidence="13 14">UC1</strain>
    </source>
</reference>
<keyword evidence="4" id="KW-0677">Repeat</keyword>
<dbReference type="InterPro" id="IPR050206">
    <property type="entry name" value="FtsK/SpoIIIE/SftA"/>
</dbReference>
<evidence type="ECO:0000313" key="13">
    <source>
        <dbReference type="EMBL" id="KKE99360.1"/>
    </source>
</evidence>
<keyword evidence="5 9" id="KW-0547">Nucleotide-binding</keyword>
<evidence type="ECO:0000313" key="14">
    <source>
        <dbReference type="Proteomes" id="UP000034150"/>
    </source>
</evidence>
<evidence type="ECO:0000256" key="9">
    <source>
        <dbReference type="PROSITE-ProRule" id="PRU00289"/>
    </source>
</evidence>
<evidence type="ECO:0000256" key="3">
    <source>
        <dbReference type="ARBA" id="ARBA00022692"/>
    </source>
</evidence>
<comment type="subcellular location">
    <subcellularLocation>
        <location evidence="1">Cell membrane</location>
        <topology evidence="1">Multi-pass membrane protein</topology>
    </subcellularLocation>
</comment>
<protein>
    <recommendedName>
        <fullName evidence="12">FtsK domain-containing protein</fullName>
    </recommendedName>
</protein>